<keyword evidence="1 4" id="KW-0732">Signal</keyword>
<keyword evidence="2" id="KW-1015">Disulfide bond</keyword>
<feature type="chain" id="PRO_5013094102" description="Spaetzle domain-containing protein" evidence="4">
    <location>
        <begin position="17"/>
        <end position="370"/>
    </location>
</feature>
<evidence type="ECO:0000313" key="6">
    <source>
        <dbReference type="EMBL" id="OQV24589.1"/>
    </source>
</evidence>
<evidence type="ECO:0000256" key="4">
    <source>
        <dbReference type="SAM" id="SignalP"/>
    </source>
</evidence>
<feature type="signal peptide" evidence="4">
    <location>
        <begin position="1"/>
        <end position="16"/>
    </location>
</feature>
<evidence type="ECO:0000256" key="1">
    <source>
        <dbReference type="ARBA" id="ARBA00022729"/>
    </source>
</evidence>
<sequence>MSVIPVLLLVSSGVLAHVVFAGDDGEYYPFFNPVFQQPILSPSHRSQRMRFIPPDDDRIIARPSGYKKHGQLSPAIGAQPPFLFPGFTPVTFPSCAEGPSFAYCLTDSQYPTDLIASCIENDPETFKRLRNQVLWSCDVFPELEAPVMTEFPLEVQEEVTTESSVIPVPAEEPATTEQEVLQPMRVGGIPARGRAVQPVRPPMRERLTKAAAKAPLRVRPVVAGVASPRTKTAPSRRTRRDDTSGLQFLTQQRVAMNHSYEVCSSAVRNDLGIVRAESELGEWGWLVQTGECKQIVRSEECITVGEPCAYLCSSLKSQCTQRYSLQRLLTCTAERGLHLDWYRIPASCGCQVQFAGHTAQHTTTADPLGD</sequence>
<dbReference type="PANTHER" id="PTHR23199:SF12">
    <property type="entry name" value="NEUROTROPHIN 1-RELATED"/>
    <property type="match status" value="1"/>
</dbReference>
<proteinExistence type="predicted"/>
<keyword evidence="3" id="KW-0325">Glycoprotein</keyword>
<dbReference type="InterPro" id="IPR029034">
    <property type="entry name" value="Cystine-knot_cytokine"/>
</dbReference>
<protein>
    <recommendedName>
        <fullName evidence="5">Spaetzle domain-containing protein</fullName>
    </recommendedName>
</protein>
<evidence type="ECO:0000259" key="5">
    <source>
        <dbReference type="Pfam" id="PF16077"/>
    </source>
</evidence>
<dbReference type="SUPFAM" id="SSF57501">
    <property type="entry name" value="Cystine-knot cytokines"/>
    <property type="match status" value="1"/>
</dbReference>
<evidence type="ECO:0000313" key="7">
    <source>
        <dbReference type="Proteomes" id="UP000192578"/>
    </source>
</evidence>
<keyword evidence="7" id="KW-1185">Reference proteome</keyword>
<dbReference type="EMBL" id="MTYJ01000006">
    <property type="protein sequence ID" value="OQV24589.1"/>
    <property type="molecule type" value="Genomic_DNA"/>
</dbReference>
<gene>
    <name evidence="6" type="ORF">BV898_01649</name>
</gene>
<feature type="domain" description="Spaetzle" evidence="5">
    <location>
        <begin position="275"/>
        <end position="352"/>
    </location>
</feature>
<dbReference type="GO" id="GO:0021556">
    <property type="term" value="P:central nervous system formation"/>
    <property type="evidence" value="ECO:0007669"/>
    <property type="project" value="TreeGrafter"/>
</dbReference>
<dbReference type="InterPro" id="IPR052444">
    <property type="entry name" value="Spz/Toll_ligand-like"/>
</dbReference>
<organism evidence="6 7">
    <name type="scientific">Hypsibius exemplaris</name>
    <name type="common">Freshwater tardigrade</name>
    <dbReference type="NCBI Taxonomy" id="2072580"/>
    <lineage>
        <taxon>Eukaryota</taxon>
        <taxon>Metazoa</taxon>
        <taxon>Ecdysozoa</taxon>
        <taxon>Tardigrada</taxon>
        <taxon>Eutardigrada</taxon>
        <taxon>Parachela</taxon>
        <taxon>Hypsibioidea</taxon>
        <taxon>Hypsibiidae</taxon>
        <taxon>Hypsibius</taxon>
    </lineage>
</organism>
<dbReference type="AlphaFoldDB" id="A0A1W0XAM8"/>
<comment type="caution">
    <text evidence="6">The sequence shown here is derived from an EMBL/GenBank/DDBJ whole genome shotgun (WGS) entry which is preliminary data.</text>
</comment>
<reference evidence="7" key="1">
    <citation type="submission" date="2017-01" db="EMBL/GenBank/DDBJ databases">
        <title>Comparative genomics of anhydrobiosis in the tardigrade Hypsibius dujardini.</title>
        <authorList>
            <person name="Yoshida Y."/>
            <person name="Koutsovoulos G."/>
            <person name="Laetsch D."/>
            <person name="Stevens L."/>
            <person name="Kumar S."/>
            <person name="Horikawa D."/>
            <person name="Ishino K."/>
            <person name="Komine S."/>
            <person name="Tomita M."/>
            <person name="Blaxter M."/>
            <person name="Arakawa K."/>
        </authorList>
    </citation>
    <scope>NUCLEOTIDE SEQUENCE [LARGE SCALE GENOMIC DNA]</scope>
    <source>
        <strain evidence="7">Z151</strain>
    </source>
</reference>
<dbReference type="PANTHER" id="PTHR23199">
    <property type="entry name" value="NEUROTROPHIN 1-RELATED"/>
    <property type="match status" value="1"/>
</dbReference>
<dbReference type="GO" id="GO:0008083">
    <property type="term" value="F:growth factor activity"/>
    <property type="evidence" value="ECO:0007669"/>
    <property type="project" value="TreeGrafter"/>
</dbReference>
<dbReference type="GO" id="GO:0005121">
    <property type="term" value="F:Toll binding"/>
    <property type="evidence" value="ECO:0007669"/>
    <property type="project" value="TreeGrafter"/>
</dbReference>
<dbReference type="OrthoDB" id="8197497at2759"/>
<accession>A0A1W0XAM8</accession>
<dbReference type="Pfam" id="PF16077">
    <property type="entry name" value="Spaetzle"/>
    <property type="match status" value="1"/>
</dbReference>
<dbReference type="Gene3D" id="2.10.90.10">
    <property type="entry name" value="Cystine-knot cytokines"/>
    <property type="match status" value="1"/>
</dbReference>
<evidence type="ECO:0000256" key="3">
    <source>
        <dbReference type="ARBA" id="ARBA00023180"/>
    </source>
</evidence>
<name>A0A1W0XAM8_HYPEX</name>
<dbReference type="Proteomes" id="UP000192578">
    <property type="component" value="Unassembled WGS sequence"/>
</dbReference>
<dbReference type="InterPro" id="IPR032104">
    <property type="entry name" value="Spaetzle"/>
</dbReference>
<evidence type="ECO:0000256" key="2">
    <source>
        <dbReference type="ARBA" id="ARBA00023157"/>
    </source>
</evidence>
<dbReference type="GO" id="GO:0045087">
    <property type="term" value="P:innate immune response"/>
    <property type="evidence" value="ECO:0007669"/>
    <property type="project" value="TreeGrafter"/>
</dbReference>
<dbReference type="GO" id="GO:0005615">
    <property type="term" value="C:extracellular space"/>
    <property type="evidence" value="ECO:0007669"/>
    <property type="project" value="UniProtKB-ARBA"/>
</dbReference>